<gene>
    <name evidence="2" type="ORF">BP422_29565</name>
</gene>
<dbReference type="Gene3D" id="3.30.1330.230">
    <property type="match status" value="1"/>
</dbReference>
<accession>A0A220MQS9</accession>
<reference evidence="2 3" key="1">
    <citation type="submission" date="2016-11" db="EMBL/GenBank/DDBJ databases">
        <authorList>
            <person name="Jaros S."/>
            <person name="Januszkiewicz K."/>
            <person name="Wedrychowicz H."/>
        </authorList>
    </citation>
    <scope>NUCLEOTIDE SEQUENCE [LARGE SCALE GENOMIC DNA]</scope>
    <source>
        <strain evidence="2 3">NF2</strain>
    </source>
</reference>
<proteinExistence type="predicted"/>
<dbReference type="Gene3D" id="3.40.50.720">
    <property type="entry name" value="NAD(P)-binding Rossmann-like Domain"/>
    <property type="match status" value="1"/>
</dbReference>
<sequence>MSTVLMIVGEGLLADFVYRNLSCQYSVVQQPDCKADIPKEVELALVLHDFWHPSIHLQAEEVFKKAGIPWLRGFVSFGEGVVGPLVGPRMQGCPQCADFRRLMTRKNRRDLREIQLQLKNQKKRQRDAWASNTGMYQLANMITAEAQRVLQGSRPYTVQRTRIHLVNLQTLATSEHFFLPNPICEVCGELPEDTPEAARITLQPRPKANPNSYRICSLDVFKEVLIQEYLDFRTGMINQKTKDHLTPFAVMSVNLPMITSNEGAAGRTLSYEQSELTAILEALERYAGLHPRGKRTVICDSYEKVKDHALNPLKIGLHLEEQYASPGYPFQRFDPKRPMNWVWGYSFFKEKPILVPESIAYYALEDDFVYENSNGCALGRCLEEAIFYGILEVVERDAFLLTWYAQLPLPRLDPESAKDKELLLMIERIKAVAGYDLYLYNATMENGIPSVWAITKNRKQKGVNLVCAAGSHPDPLRAVKTAVHELADMLLTLDEKYETHREEFLQMLHDPFRVQSMADHGMLYSLPEAEERLHFLLHDDRPMRTFDEEFKLQAGHHDLTDDLKEILQIFKQLNLEVIVVNQTTPEMIRNELYSVKVLIPGMLPMTFGYHLTRLTGLDRVLNVPMQLGYTKHPLTYEQLNPHPHPFP</sequence>
<dbReference type="AlphaFoldDB" id="A0A220MQS9"/>
<feature type="domain" description="YcaO" evidence="1">
    <location>
        <begin position="266"/>
        <end position="647"/>
    </location>
</feature>
<dbReference type="Proteomes" id="UP000197781">
    <property type="component" value="Chromosome"/>
</dbReference>
<evidence type="ECO:0000259" key="1">
    <source>
        <dbReference type="PROSITE" id="PS51664"/>
    </source>
</evidence>
<name>A0A220MQS9_9BACL</name>
<dbReference type="EMBL" id="CP018145">
    <property type="protein sequence ID" value="ASJ57293.1"/>
    <property type="molecule type" value="Genomic_DNA"/>
</dbReference>
<dbReference type="InterPro" id="IPR022291">
    <property type="entry name" value="Bacteriocin_synth_cyclodeHase"/>
</dbReference>
<dbReference type="Pfam" id="PF02624">
    <property type="entry name" value="YcaO"/>
    <property type="match status" value="1"/>
</dbReference>
<evidence type="ECO:0000313" key="3">
    <source>
        <dbReference type="Proteomes" id="UP000197781"/>
    </source>
</evidence>
<dbReference type="Gene3D" id="3.30.160.660">
    <property type="match status" value="1"/>
</dbReference>
<evidence type="ECO:0000313" key="2">
    <source>
        <dbReference type="EMBL" id="ASJ57293.1"/>
    </source>
</evidence>
<dbReference type="RefSeq" id="WP_088910747.1">
    <property type="nucleotide sequence ID" value="NZ_CP018145.1"/>
</dbReference>
<organism evidence="2 3">
    <name type="scientific">Brevibacillus formosus</name>
    <dbReference type="NCBI Taxonomy" id="54913"/>
    <lineage>
        <taxon>Bacteria</taxon>
        <taxon>Bacillati</taxon>
        <taxon>Bacillota</taxon>
        <taxon>Bacilli</taxon>
        <taxon>Bacillales</taxon>
        <taxon>Paenibacillaceae</taxon>
        <taxon>Brevibacillus</taxon>
    </lineage>
</organism>
<dbReference type="PANTHER" id="PTHR37809">
    <property type="entry name" value="RIBOSOMAL PROTEIN S12 METHYLTHIOTRANSFERASE ACCESSORY FACTOR YCAO"/>
    <property type="match status" value="1"/>
</dbReference>
<dbReference type="InterPro" id="IPR003776">
    <property type="entry name" value="YcaO-like_dom"/>
</dbReference>
<dbReference type="KEGG" id="bfm:BP422_29565"/>
<dbReference type="NCBIfam" id="TIGR03604">
    <property type="entry name" value="TOMM_cyclo_SagD"/>
    <property type="match status" value="1"/>
</dbReference>
<dbReference type="PANTHER" id="PTHR37809:SF1">
    <property type="entry name" value="RIBOSOMAL PROTEIN S12 METHYLTHIOTRANSFERASE ACCESSORY FACTOR YCAO"/>
    <property type="match status" value="1"/>
</dbReference>
<dbReference type="PROSITE" id="PS51664">
    <property type="entry name" value="YCAO"/>
    <property type="match status" value="1"/>
</dbReference>
<dbReference type="InterPro" id="IPR027624">
    <property type="entry name" value="TOMM_cyclo_SagD"/>
</dbReference>
<protein>
    <submittedName>
        <fullName evidence="2">Bacteriocin biosynthesis protein SagD</fullName>
    </submittedName>
</protein>
<dbReference type="NCBIfam" id="TIGR03882">
    <property type="entry name" value="cyclo_dehyd_2"/>
    <property type="match status" value="1"/>
</dbReference>
<dbReference type="Gene3D" id="3.30.40.250">
    <property type="match status" value="1"/>
</dbReference>